<sequence>MLRLSFDAYSNAQSLPRDQRTAAPKKRGRDVDKDALSSHKKLRVVDAFRQTSVILQDPSRTSDYYAGIFRLAAESFGDLVLPEPATAPLDDLLTSVARIETLFDSRLAVGHPSRVAFDTFCGDVVDFASTHAPGIDSALDAAEVLRENFELAMNWASLPEPSQVESEALHVQKAEPSGIAAVWDDVDALDMTKMTLFSLPDH</sequence>
<evidence type="ECO:0000313" key="2">
    <source>
        <dbReference type="EMBL" id="OQR84889.1"/>
    </source>
</evidence>
<evidence type="ECO:0000256" key="1">
    <source>
        <dbReference type="SAM" id="MobiDB-lite"/>
    </source>
</evidence>
<evidence type="ECO:0000313" key="3">
    <source>
        <dbReference type="Proteomes" id="UP000243579"/>
    </source>
</evidence>
<proteinExistence type="predicted"/>
<dbReference type="EMBL" id="JNBR01001831">
    <property type="protein sequence ID" value="OQR84889.1"/>
    <property type="molecule type" value="Genomic_DNA"/>
</dbReference>
<protein>
    <submittedName>
        <fullName evidence="2">Uncharacterized protein</fullName>
    </submittedName>
</protein>
<comment type="caution">
    <text evidence="2">The sequence shown here is derived from an EMBL/GenBank/DDBJ whole genome shotgun (WGS) entry which is preliminary data.</text>
</comment>
<feature type="region of interest" description="Disordered" evidence="1">
    <location>
        <begin position="13"/>
        <end position="35"/>
    </location>
</feature>
<dbReference type="AlphaFoldDB" id="A0A1V9YGR3"/>
<name>A0A1V9YGR3_ACHHY</name>
<reference evidence="2 3" key="1">
    <citation type="journal article" date="2014" name="Genome Biol. Evol.">
        <title>The secreted proteins of Achlya hypogyna and Thraustotheca clavata identify the ancestral oomycete secretome and reveal gene acquisitions by horizontal gene transfer.</title>
        <authorList>
            <person name="Misner I."/>
            <person name="Blouin N."/>
            <person name="Leonard G."/>
            <person name="Richards T.A."/>
            <person name="Lane C.E."/>
        </authorList>
    </citation>
    <scope>NUCLEOTIDE SEQUENCE [LARGE SCALE GENOMIC DNA]</scope>
    <source>
        <strain evidence="2 3">ATCC 48635</strain>
    </source>
</reference>
<gene>
    <name evidence="2" type="ORF">ACHHYP_12580</name>
</gene>
<dbReference type="Proteomes" id="UP000243579">
    <property type="component" value="Unassembled WGS sequence"/>
</dbReference>
<keyword evidence="3" id="KW-1185">Reference proteome</keyword>
<accession>A0A1V9YGR3</accession>
<organism evidence="2 3">
    <name type="scientific">Achlya hypogyna</name>
    <name type="common">Oomycete</name>
    <name type="synonym">Protoachlya hypogyna</name>
    <dbReference type="NCBI Taxonomy" id="1202772"/>
    <lineage>
        <taxon>Eukaryota</taxon>
        <taxon>Sar</taxon>
        <taxon>Stramenopiles</taxon>
        <taxon>Oomycota</taxon>
        <taxon>Saprolegniomycetes</taxon>
        <taxon>Saprolegniales</taxon>
        <taxon>Achlyaceae</taxon>
        <taxon>Achlya</taxon>
    </lineage>
</organism>